<comment type="caution">
    <text evidence="1">The sequence shown here is derived from an EMBL/GenBank/DDBJ whole genome shotgun (WGS) entry which is preliminary data.</text>
</comment>
<name>A0ACC6M4L1_9BACI</name>
<sequence>MENLSDELLIESYKKATELRLSYEFIQLMEEEIKRRSLMDYLEFSTQLK</sequence>
<keyword evidence="1" id="KW-0649">Protein kinase inhibitor</keyword>
<evidence type="ECO:0000313" key="1">
    <source>
        <dbReference type="EMBL" id="MDX8045898.1"/>
    </source>
</evidence>
<reference evidence="1" key="1">
    <citation type="submission" date="2023-11" db="EMBL/GenBank/DDBJ databases">
        <title>Gracilibacillus pellucida a moderately halophilic bacterium isolated from saline soil in Xinjiang province.</title>
        <authorList>
            <person name="Zhang Z."/>
            <person name="Tan F."/>
            <person name="Wang Y."/>
            <person name="Xia M."/>
        </authorList>
    </citation>
    <scope>NUCLEOTIDE SEQUENCE</scope>
    <source>
        <strain evidence="1">S3-1-1</strain>
    </source>
</reference>
<keyword evidence="2" id="KW-1185">Reference proteome</keyword>
<protein>
    <submittedName>
        <fullName evidence="1">Sporulation histidine kinase inhibitor Sda</fullName>
    </submittedName>
</protein>
<gene>
    <name evidence="1" type="ORF">SH601_07820</name>
</gene>
<dbReference type="Proteomes" id="UP001277972">
    <property type="component" value="Unassembled WGS sequence"/>
</dbReference>
<accession>A0ACC6M4L1</accession>
<evidence type="ECO:0000313" key="2">
    <source>
        <dbReference type="Proteomes" id="UP001277972"/>
    </source>
</evidence>
<organism evidence="1 2">
    <name type="scientific">Gracilibacillus pellucidus</name>
    <dbReference type="NCBI Taxonomy" id="3095368"/>
    <lineage>
        <taxon>Bacteria</taxon>
        <taxon>Bacillati</taxon>
        <taxon>Bacillota</taxon>
        <taxon>Bacilli</taxon>
        <taxon>Bacillales</taxon>
        <taxon>Bacillaceae</taxon>
        <taxon>Gracilibacillus</taxon>
    </lineage>
</organism>
<proteinExistence type="predicted"/>
<dbReference type="EMBL" id="JAWZSR010000004">
    <property type="protein sequence ID" value="MDX8045898.1"/>
    <property type="molecule type" value="Genomic_DNA"/>
</dbReference>